<keyword evidence="5" id="KW-1185">Reference proteome</keyword>
<feature type="transmembrane region" description="Helical" evidence="3">
    <location>
        <begin position="25"/>
        <end position="45"/>
    </location>
</feature>
<keyword evidence="3" id="KW-0472">Membrane</keyword>
<evidence type="ECO:0000256" key="2">
    <source>
        <dbReference type="SAM" id="MobiDB-lite"/>
    </source>
</evidence>
<proteinExistence type="predicted"/>
<accession>A0A8J7MCS5</accession>
<evidence type="ECO:0000313" key="5">
    <source>
        <dbReference type="Proteomes" id="UP000624703"/>
    </source>
</evidence>
<evidence type="ECO:0000313" key="4">
    <source>
        <dbReference type="EMBL" id="MBK1790115.1"/>
    </source>
</evidence>
<name>A0A8J7MCS5_9BACT</name>
<keyword evidence="1" id="KW-0175">Coiled coil</keyword>
<reference evidence="4" key="1">
    <citation type="submission" date="2021-01" db="EMBL/GenBank/DDBJ databases">
        <title>Modified the classification status of verrucomicrobia.</title>
        <authorList>
            <person name="Feng X."/>
        </authorList>
    </citation>
    <scope>NUCLEOTIDE SEQUENCE</scope>
    <source>
        <strain evidence="4">_KCTC 22039</strain>
    </source>
</reference>
<dbReference type="EMBL" id="JAENIM010000016">
    <property type="protein sequence ID" value="MBK1790115.1"/>
    <property type="molecule type" value="Genomic_DNA"/>
</dbReference>
<sequence length="264" mass="29642">MKPDTLTPTPPRQTAPNYRKEMGGIPPWLFSASMLLSAVLFILYLNKPVYNAPMVTQQSPQTVDPYELMEQEMYKQDYSSPPATDADFDFEDDLVNVSPNSNVLPGREVTEVGEEQPAKTNHPKAVDLTSVDIDTPEVKNANPEDGWEPTNLKVQHVLNAQWGNGSQQKIMLEVPVLYHSRSFHWTADDIRKAREILRRLQIYENNIARLKAEGDAIMLQWNMLAESSMPVDTLRADSPSLNQTITGGKANLLPAGNEQVEIIK</sequence>
<evidence type="ECO:0000256" key="1">
    <source>
        <dbReference type="SAM" id="Coils"/>
    </source>
</evidence>
<comment type="caution">
    <text evidence="4">The sequence shown here is derived from an EMBL/GenBank/DDBJ whole genome shotgun (WGS) entry which is preliminary data.</text>
</comment>
<dbReference type="RefSeq" id="WP_200310154.1">
    <property type="nucleotide sequence ID" value="NZ_JAENIM010000016.1"/>
</dbReference>
<keyword evidence="3" id="KW-1133">Transmembrane helix</keyword>
<dbReference type="AlphaFoldDB" id="A0A8J7MCS5"/>
<feature type="coiled-coil region" evidence="1">
    <location>
        <begin position="193"/>
        <end position="220"/>
    </location>
</feature>
<protein>
    <submittedName>
        <fullName evidence="4">Uncharacterized protein</fullName>
    </submittedName>
</protein>
<organism evidence="4 5">
    <name type="scientific">Persicirhabdus sediminis</name>
    <dbReference type="NCBI Taxonomy" id="454144"/>
    <lineage>
        <taxon>Bacteria</taxon>
        <taxon>Pseudomonadati</taxon>
        <taxon>Verrucomicrobiota</taxon>
        <taxon>Verrucomicrobiia</taxon>
        <taxon>Verrucomicrobiales</taxon>
        <taxon>Verrucomicrobiaceae</taxon>
        <taxon>Persicirhabdus</taxon>
    </lineage>
</organism>
<feature type="region of interest" description="Disordered" evidence="2">
    <location>
        <begin position="1"/>
        <end position="20"/>
    </location>
</feature>
<gene>
    <name evidence="4" type="ORF">JIN82_02975</name>
</gene>
<keyword evidence="3" id="KW-0812">Transmembrane</keyword>
<evidence type="ECO:0000256" key="3">
    <source>
        <dbReference type="SAM" id="Phobius"/>
    </source>
</evidence>
<dbReference type="Proteomes" id="UP000624703">
    <property type="component" value="Unassembled WGS sequence"/>
</dbReference>